<reference evidence="2" key="1">
    <citation type="journal article" date="2019" name="bioRxiv">
        <title>The Genome of the Zebra Mussel, Dreissena polymorpha: A Resource for Invasive Species Research.</title>
        <authorList>
            <person name="McCartney M.A."/>
            <person name="Auch B."/>
            <person name="Kono T."/>
            <person name="Mallez S."/>
            <person name="Zhang Y."/>
            <person name="Obille A."/>
            <person name="Becker A."/>
            <person name="Abrahante J.E."/>
            <person name="Garbe J."/>
            <person name="Badalamenti J.P."/>
            <person name="Herman A."/>
            <person name="Mangelson H."/>
            <person name="Liachko I."/>
            <person name="Sullivan S."/>
            <person name="Sone E.D."/>
            <person name="Koren S."/>
            <person name="Silverstein K.A.T."/>
            <person name="Beckman K.B."/>
            <person name="Gohl D.M."/>
        </authorList>
    </citation>
    <scope>NUCLEOTIDE SEQUENCE</scope>
    <source>
        <strain evidence="2">Duluth1</strain>
        <tissue evidence="2">Whole animal</tissue>
    </source>
</reference>
<keyword evidence="3" id="KW-1185">Reference proteome</keyword>
<dbReference type="AlphaFoldDB" id="A0A9D4JNZ5"/>
<proteinExistence type="predicted"/>
<evidence type="ECO:0000313" key="3">
    <source>
        <dbReference type="Proteomes" id="UP000828390"/>
    </source>
</evidence>
<comment type="caution">
    <text evidence="2">The sequence shown here is derived from an EMBL/GenBank/DDBJ whole genome shotgun (WGS) entry which is preliminary data.</text>
</comment>
<dbReference type="EMBL" id="JAIWYP010000006">
    <property type="protein sequence ID" value="KAH3814537.1"/>
    <property type="molecule type" value="Genomic_DNA"/>
</dbReference>
<evidence type="ECO:0000313" key="2">
    <source>
        <dbReference type="EMBL" id="KAH3814537.1"/>
    </source>
</evidence>
<sequence>MKYRSKDGINVARLIIVGSGGNLDLETVGKEDLPEKLRKLYCEATPKPNVKREQSLPEHHRNEYPRTHWSIAGPPLTGILRRTEIGLSRPTQHKGILTKEDLEKRQPIVRNMKTLQSYYEKQHESSNTRYTEKPLAKRSLRRISTPVPSSPNVTLVTACELQRSKQ</sequence>
<feature type="region of interest" description="Disordered" evidence="1">
    <location>
        <begin position="119"/>
        <end position="150"/>
    </location>
</feature>
<name>A0A9D4JNZ5_DREPO</name>
<accession>A0A9D4JNZ5</accession>
<evidence type="ECO:0000256" key="1">
    <source>
        <dbReference type="SAM" id="MobiDB-lite"/>
    </source>
</evidence>
<reference evidence="2" key="2">
    <citation type="submission" date="2020-11" db="EMBL/GenBank/DDBJ databases">
        <authorList>
            <person name="McCartney M.A."/>
            <person name="Auch B."/>
            <person name="Kono T."/>
            <person name="Mallez S."/>
            <person name="Becker A."/>
            <person name="Gohl D.M."/>
            <person name="Silverstein K.A.T."/>
            <person name="Koren S."/>
            <person name="Bechman K.B."/>
            <person name="Herman A."/>
            <person name="Abrahante J.E."/>
            <person name="Garbe J."/>
        </authorList>
    </citation>
    <scope>NUCLEOTIDE SEQUENCE</scope>
    <source>
        <strain evidence="2">Duluth1</strain>
        <tissue evidence="2">Whole animal</tissue>
    </source>
</reference>
<organism evidence="2 3">
    <name type="scientific">Dreissena polymorpha</name>
    <name type="common">Zebra mussel</name>
    <name type="synonym">Mytilus polymorpha</name>
    <dbReference type="NCBI Taxonomy" id="45954"/>
    <lineage>
        <taxon>Eukaryota</taxon>
        <taxon>Metazoa</taxon>
        <taxon>Spiralia</taxon>
        <taxon>Lophotrochozoa</taxon>
        <taxon>Mollusca</taxon>
        <taxon>Bivalvia</taxon>
        <taxon>Autobranchia</taxon>
        <taxon>Heteroconchia</taxon>
        <taxon>Euheterodonta</taxon>
        <taxon>Imparidentia</taxon>
        <taxon>Neoheterodontei</taxon>
        <taxon>Myida</taxon>
        <taxon>Dreissenoidea</taxon>
        <taxon>Dreissenidae</taxon>
        <taxon>Dreissena</taxon>
    </lineage>
</organism>
<protein>
    <submittedName>
        <fullName evidence="2">Uncharacterized protein</fullName>
    </submittedName>
</protein>
<feature type="compositionally biased region" description="Basic and acidic residues" evidence="1">
    <location>
        <begin position="120"/>
        <end position="135"/>
    </location>
</feature>
<dbReference type="Proteomes" id="UP000828390">
    <property type="component" value="Unassembled WGS sequence"/>
</dbReference>
<gene>
    <name evidence="2" type="ORF">DPMN_143039</name>
</gene>